<protein>
    <submittedName>
        <fullName evidence="1">Uncharacterized protein</fullName>
    </submittedName>
</protein>
<proteinExistence type="predicted"/>
<accession>A0ACC2M012</accession>
<dbReference type="EMBL" id="CM056813">
    <property type="protein sequence ID" value="KAJ8639022.1"/>
    <property type="molecule type" value="Genomic_DNA"/>
</dbReference>
<reference evidence="1 2" key="1">
    <citation type="journal article" date="2022" name="Hortic Res">
        <title>A haplotype resolved chromosomal level avocado genome allows analysis of novel avocado genes.</title>
        <authorList>
            <person name="Nath O."/>
            <person name="Fletcher S.J."/>
            <person name="Hayward A."/>
            <person name="Shaw L.M."/>
            <person name="Masouleh A.K."/>
            <person name="Furtado A."/>
            <person name="Henry R.J."/>
            <person name="Mitter N."/>
        </authorList>
    </citation>
    <scope>NUCLEOTIDE SEQUENCE [LARGE SCALE GENOMIC DNA]</scope>
    <source>
        <strain evidence="2">cv. Hass</strain>
    </source>
</reference>
<comment type="caution">
    <text evidence="1">The sequence shown here is derived from an EMBL/GenBank/DDBJ whole genome shotgun (WGS) entry which is preliminary data.</text>
</comment>
<sequence>MIQSCALRLRWRSLEPEDCLFSVVPSSPISSSLKEEEDKRILVDPRSILVREQKEKAAPIAVVGEEAGGAARPSIEDLLPHVGSERDNSFKSGYGCRTGKGKEIWGSILGQV</sequence>
<evidence type="ECO:0000313" key="1">
    <source>
        <dbReference type="EMBL" id="KAJ8639022.1"/>
    </source>
</evidence>
<gene>
    <name evidence="1" type="ORF">MRB53_015716</name>
</gene>
<evidence type="ECO:0000313" key="2">
    <source>
        <dbReference type="Proteomes" id="UP001234297"/>
    </source>
</evidence>
<organism evidence="1 2">
    <name type="scientific">Persea americana</name>
    <name type="common">Avocado</name>
    <dbReference type="NCBI Taxonomy" id="3435"/>
    <lineage>
        <taxon>Eukaryota</taxon>
        <taxon>Viridiplantae</taxon>
        <taxon>Streptophyta</taxon>
        <taxon>Embryophyta</taxon>
        <taxon>Tracheophyta</taxon>
        <taxon>Spermatophyta</taxon>
        <taxon>Magnoliopsida</taxon>
        <taxon>Magnoliidae</taxon>
        <taxon>Laurales</taxon>
        <taxon>Lauraceae</taxon>
        <taxon>Persea</taxon>
    </lineage>
</organism>
<name>A0ACC2M012_PERAE</name>
<dbReference type="Proteomes" id="UP001234297">
    <property type="component" value="Chromosome 5"/>
</dbReference>
<keyword evidence="2" id="KW-1185">Reference proteome</keyword>